<dbReference type="AlphaFoldDB" id="A0A067SU05"/>
<accession>A0A067SU05</accession>
<sequence length="301" mass="34090">MTIVAPPVHIFHPIFGQFIGDANDPDLDLPREFLIQVQEFMAFASLLKTSEPASNPEWRQLLSKLLDIGIHETQNADGTRSDAISTIDITTLGESAPLFVCEYKGILGEGGCDPSIQAGCSMRRAWIRRDRSAMRDKCCCPTFMIAGGGPWMCILGAVFTDKVVVQRLTDMMWIGLSSTSEEARIHRFARLMMALRQSFPKLQDYYEKISTANIPPFTEGSPHPRFYPYPTSFLESGKLTYFDYVKMLEDHPACVTYLAKIRKDVKSSDVDELVVVKFVHRYGHEVHQFLADNNHSPKIRY</sequence>
<protein>
    <recommendedName>
        <fullName evidence="3">Fungal-type protein kinase domain-containing protein</fullName>
    </recommendedName>
</protein>
<name>A0A067SU05_GALM3</name>
<organism evidence="1 2">
    <name type="scientific">Galerina marginata (strain CBS 339.88)</name>
    <dbReference type="NCBI Taxonomy" id="685588"/>
    <lineage>
        <taxon>Eukaryota</taxon>
        <taxon>Fungi</taxon>
        <taxon>Dikarya</taxon>
        <taxon>Basidiomycota</taxon>
        <taxon>Agaricomycotina</taxon>
        <taxon>Agaricomycetes</taxon>
        <taxon>Agaricomycetidae</taxon>
        <taxon>Agaricales</taxon>
        <taxon>Agaricineae</taxon>
        <taxon>Strophariaceae</taxon>
        <taxon>Galerina</taxon>
    </lineage>
</organism>
<keyword evidence="2" id="KW-1185">Reference proteome</keyword>
<dbReference type="Proteomes" id="UP000027222">
    <property type="component" value="Unassembled WGS sequence"/>
</dbReference>
<evidence type="ECO:0000313" key="1">
    <source>
        <dbReference type="EMBL" id="KDR70253.1"/>
    </source>
</evidence>
<dbReference type="STRING" id="685588.A0A067SU05"/>
<gene>
    <name evidence="1" type="ORF">GALMADRAFT_76370</name>
</gene>
<feature type="non-terminal residue" evidence="1">
    <location>
        <position position="301"/>
    </location>
</feature>
<proteinExistence type="predicted"/>
<evidence type="ECO:0008006" key="3">
    <source>
        <dbReference type="Google" id="ProtNLM"/>
    </source>
</evidence>
<evidence type="ECO:0000313" key="2">
    <source>
        <dbReference type="Proteomes" id="UP000027222"/>
    </source>
</evidence>
<dbReference type="EMBL" id="KL142398">
    <property type="protein sequence ID" value="KDR70253.1"/>
    <property type="molecule type" value="Genomic_DNA"/>
</dbReference>
<dbReference type="OrthoDB" id="3050903at2759"/>
<dbReference type="HOGENOM" id="CLU_013871_2_2_1"/>
<reference evidence="2" key="1">
    <citation type="journal article" date="2014" name="Proc. Natl. Acad. Sci. U.S.A.">
        <title>Extensive sampling of basidiomycete genomes demonstrates inadequacy of the white-rot/brown-rot paradigm for wood decay fungi.</title>
        <authorList>
            <person name="Riley R."/>
            <person name="Salamov A.A."/>
            <person name="Brown D.W."/>
            <person name="Nagy L.G."/>
            <person name="Floudas D."/>
            <person name="Held B.W."/>
            <person name="Levasseur A."/>
            <person name="Lombard V."/>
            <person name="Morin E."/>
            <person name="Otillar R."/>
            <person name="Lindquist E.A."/>
            <person name="Sun H."/>
            <person name="LaButti K.M."/>
            <person name="Schmutz J."/>
            <person name="Jabbour D."/>
            <person name="Luo H."/>
            <person name="Baker S.E."/>
            <person name="Pisabarro A.G."/>
            <person name="Walton J.D."/>
            <person name="Blanchette R.A."/>
            <person name="Henrissat B."/>
            <person name="Martin F."/>
            <person name="Cullen D."/>
            <person name="Hibbett D.S."/>
            <person name="Grigoriev I.V."/>
        </authorList>
    </citation>
    <scope>NUCLEOTIDE SEQUENCE [LARGE SCALE GENOMIC DNA]</scope>
    <source>
        <strain evidence="2">CBS 339.88</strain>
    </source>
</reference>